<dbReference type="SUPFAM" id="SSF81296">
    <property type="entry name" value="E set domains"/>
    <property type="match status" value="1"/>
</dbReference>
<evidence type="ECO:0000313" key="11">
    <source>
        <dbReference type="Proteomes" id="UP001200034"/>
    </source>
</evidence>
<dbReference type="GO" id="GO:0015031">
    <property type="term" value="P:protein transport"/>
    <property type="evidence" value="ECO:0007669"/>
    <property type="project" value="UniProtKB-KW"/>
</dbReference>
<dbReference type="GO" id="GO:0006893">
    <property type="term" value="P:Golgi to plasma membrane transport"/>
    <property type="evidence" value="ECO:0007669"/>
    <property type="project" value="UniProtKB-UniRule"/>
</dbReference>
<comment type="function">
    <text evidence="1 7">Component of the exocyst complex involved in the docking of exocytic vesicles with fusion sites on the plasma membrane.</text>
</comment>
<organism evidence="10 11">
    <name type="scientific">Drosophila rubida</name>
    <dbReference type="NCBI Taxonomy" id="30044"/>
    <lineage>
        <taxon>Eukaryota</taxon>
        <taxon>Metazoa</taxon>
        <taxon>Ecdysozoa</taxon>
        <taxon>Arthropoda</taxon>
        <taxon>Hexapoda</taxon>
        <taxon>Insecta</taxon>
        <taxon>Pterygota</taxon>
        <taxon>Neoptera</taxon>
        <taxon>Endopterygota</taxon>
        <taxon>Diptera</taxon>
        <taxon>Brachycera</taxon>
        <taxon>Muscomorpha</taxon>
        <taxon>Ephydroidea</taxon>
        <taxon>Drosophilidae</taxon>
        <taxon>Drosophila</taxon>
    </lineage>
</organism>
<evidence type="ECO:0000256" key="7">
    <source>
        <dbReference type="RuleBase" id="RU365069"/>
    </source>
</evidence>
<dbReference type="InterPro" id="IPR002909">
    <property type="entry name" value="IPT_dom"/>
</dbReference>
<dbReference type="PANTHER" id="PTHR13043">
    <property type="entry name" value="EXOCYST COMPLEX COMPONENT SEC5"/>
    <property type="match status" value="1"/>
</dbReference>
<keyword evidence="6 7" id="KW-0653">Protein transport</keyword>
<dbReference type="InterPro" id="IPR013783">
    <property type="entry name" value="Ig-like_fold"/>
</dbReference>
<evidence type="ECO:0000256" key="4">
    <source>
        <dbReference type="ARBA" id="ARBA00022448"/>
    </source>
</evidence>
<gene>
    <name evidence="10" type="ORF">KR093_005882</name>
</gene>
<dbReference type="PANTHER" id="PTHR13043:SF1">
    <property type="entry name" value="EXOCYST COMPLEX COMPONENT 2"/>
    <property type="match status" value="1"/>
</dbReference>
<evidence type="ECO:0000256" key="1">
    <source>
        <dbReference type="ARBA" id="ARBA00002660"/>
    </source>
</evidence>
<comment type="similarity">
    <text evidence="2 7">Belongs to the SEC5 family.</text>
</comment>
<keyword evidence="4 7" id="KW-0813">Transport</keyword>
<keyword evidence="11" id="KW-1185">Reference proteome</keyword>
<evidence type="ECO:0000256" key="2">
    <source>
        <dbReference type="ARBA" id="ARBA00010578"/>
    </source>
</evidence>
<proteinExistence type="inferred from homology"/>
<dbReference type="CDD" id="cd00603">
    <property type="entry name" value="IPT_PCSR"/>
    <property type="match status" value="1"/>
</dbReference>
<dbReference type="GO" id="GO:0048731">
    <property type="term" value="P:system development"/>
    <property type="evidence" value="ECO:0007669"/>
    <property type="project" value="UniProtKB-ARBA"/>
</dbReference>
<dbReference type="Proteomes" id="UP001200034">
    <property type="component" value="Unassembled WGS sequence"/>
</dbReference>
<comment type="caution">
    <text evidence="10">The sequence shown here is derived from an EMBL/GenBank/DDBJ whole genome shotgun (WGS) entry which is preliminary data.</text>
</comment>
<dbReference type="Gene3D" id="2.60.40.10">
    <property type="entry name" value="Immunoglobulins"/>
    <property type="match status" value="1"/>
</dbReference>
<keyword evidence="5 7" id="KW-0268">Exocytosis</keyword>
<feature type="domain" description="IPT/TIG" evidence="8">
    <location>
        <begin position="5"/>
        <end position="86"/>
    </location>
</feature>
<protein>
    <recommendedName>
        <fullName evidence="3 7">Exocyst complex component 2</fullName>
    </recommendedName>
</protein>
<comment type="subunit">
    <text evidence="7">Component of the exocyst complex.</text>
</comment>
<dbReference type="InterPro" id="IPR029175">
    <property type="entry name" value="EXOC2/Sec5"/>
</dbReference>
<dbReference type="Pfam" id="PF15469">
    <property type="entry name" value="Sec5"/>
    <property type="match status" value="1"/>
</dbReference>
<evidence type="ECO:0000313" key="10">
    <source>
        <dbReference type="EMBL" id="KAH8377544.1"/>
    </source>
</evidence>
<reference evidence="10" key="1">
    <citation type="journal article" date="2021" name="Mol. Ecol. Resour.">
        <title>Phylogenomic analyses of the genus Drosophila reveals genomic signals of climate adaptation.</title>
        <authorList>
            <person name="Li F."/>
            <person name="Rane R.V."/>
            <person name="Luria V."/>
            <person name="Xiong Z."/>
            <person name="Chen J."/>
            <person name="Li Z."/>
            <person name="Catullo R.A."/>
            <person name="Griffin P.C."/>
            <person name="Schiffer M."/>
            <person name="Pearce S."/>
            <person name="Lee S.F."/>
            <person name="McElroy K."/>
            <person name="Stocker A."/>
            <person name="Shirriffs J."/>
            <person name="Cockerell F."/>
            <person name="Coppin C."/>
            <person name="Sgro C.M."/>
            <person name="Karger A."/>
            <person name="Cain J.W."/>
            <person name="Weber J.A."/>
            <person name="Santpere G."/>
            <person name="Kirschner M.W."/>
            <person name="Hoffmann A.A."/>
            <person name="Oakeshott J.G."/>
            <person name="Zhang G."/>
        </authorList>
    </citation>
    <scope>NUCLEOTIDE SEQUENCE</scope>
    <source>
        <strain evidence="10">BGI-SZ-2011g</strain>
    </source>
</reference>
<accession>A0AAD4K7P4</accession>
<evidence type="ECO:0000259" key="9">
    <source>
        <dbReference type="Pfam" id="PF15469"/>
    </source>
</evidence>
<evidence type="ECO:0000259" key="8">
    <source>
        <dbReference type="Pfam" id="PF01833"/>
    </source>
</evidence>
<dbReference type="InterPro" id="IPR014756">
    <property type="entry name" value="Ig_E-set"/>
</dbReference>
<dbReference type="EMBL" id="JAJJHW010001127">
    <property type="protein sequence ID" value="KAH8377544.1"/>
    <property type="molecule type" value="Genomic_DNA"/>
</dbReference>
<dbReference type="GO" id="GO:0048468">
    <property type="term" value="P:cell development"/>
    <property type="evidence" value="ECO:0007669"/>
    <property type="project" value="UniProtKB-ARBA"/>
</dbReference>
<sequence>MAPQPVVTGLSPKEGPPGTRVIIRGEFLGTRIQDLIGLKICGSDCLLSAEWKSPNKIIARSGPAKGKGDIIVTTLSGGVGTSTVQFRAYHETIGPLKESAVWIEESPSQNFAWGRRTLAQSGLTQEDPLGLSIEGNEQKIPEDLRDLIPDACGDLSQENFSPAWFLLENHLATSFEDLKAGLAYLKRKVESQKEGQLSFLKSNAGSVIDQLDTLMNIRDKLQEDVKLHGSEPLNILEQSIENSISESQKIFTDVLVRKEKADSTRSVLLALSRHKFLFCLPNAVDRRAKAAEYDIVVNDYSRAKNLFGKTEIQIFRQVLEEVDQRILLIRRQLHEKVVKMPQSVEQQKKLIKALTSLELQQSGTTIGDRLRNTDPAWDAIEARAKYLEATFRQTFEQYANKEAGVQEKSKSRDPSQPPSRVNFCEELCDIAASQLPDLWRLGQLYFTGELRGPHDPKPGDFKRMVLNAIEKFCVYLRVAILIAADQRALRQTSGLSWPIGSSSATHHFLPWVPQCLRYTRIAYATLIGLDLPSEALDIIQRLIDEVRLFCFSIIFKRATDRCKKLDSLETWEMCVEEYPGATSLPAALESLLVETLDEVQSVCMQPEAREGNLLEPHSDGQREVTQRLQELLSAFSGVIAELAFASHDDETPTHNVSQLLGFPNAQQPESVSGAGSSAAAVNWEQRMLCCLANYAYCNKSFFHHLGNRFVRYGYPLPTLAIESARYNVNQLFTNLLEEYVEHKGDPLVGTIEPSMYLGRFQWDHEMEIGAGQLRPYAHECCDNLVGVYSEIYSISPALLRPILESIVQTISEELARLMSCVQRFSHTGAIQAHVDIRLLRDALENYTNETAKNYFLEALEAISPPLNSEQKRKADEILEHVKRNMRLQLLCFAVKEP</sequence>
<dbReference type="GO" id="GO:0006887">
    <property type="term" value="P:exocytosis"/>
    <property type="evidence" value="ECO:0007669"/>
    <property type="project" value="UniProtKB-KW"/>
</dbReference>
<name>A0AAD4K7P4_9MUSC</name>
<dbReference type="FunFam" id="2.60.40.10:FF:000196">
    <property type="entry name" value="Exocyst complex component 2"/>
    <property type="match status" value="1"/>
</dbReference>
<dbReference type="AlphaFoldDB" id="A0AAD4K7P4"/>
<dbReference type="InterPro" id="IPR039481">
    <property type="entry name" value="EXOC2/Sec5_N_dom"/>
</dbReference>
<evidence type="ECO:0000256" key="3">
    <source>
        <dbReference type="ARBA" id="ARBA00017526"/>
    </source>
</evidence>
<evidence type="ECO:0000256" key="5">
    <source>
        <dbReference type="ARBA" id="ARBA00022483"/>
    </source>
</evidence>
<dbReference type="Pfam" id="PF01833">
    <property type="entry name" value="TIG"/>
    <property type="match status" value="1"/>
</dbReference>
<dbReference type="GO" id="GO:0000145">
    <property type="term" value="C:exocyst"/>
    <property type="evidence" value="ECO:0007669"/>
    <property type="project" value="UniProtKB-UniRule"/>
</dbReference>
<evidence type="ECO:0000256" key="6">
    <source>
        <dbReference type="ARBA" id="ARBA00022927"/>
    </source>
</evidence>
<feature type="domain" description="Exocyst complex component EXOC2/Sec5 N-terminal" evidence="9">
    <location>
        <begin position="126"/>
        <end position="892"/>
    </location>
</feature>